<dbReference type="AlphaFoldDB" id="A0AAV9X426"/>
<protein>
    <recommendedName>
        <fullName evidence="3">GLEYA adhesin domain-containing protein</fullName>
    </recommendedName>
</protein>
<keyword evidence="2" id="KW-1185">Reference proteome</keyword>
<organism evidence="1 2">
    <name type="scientific">Orbilia ellipsospora</name>
    <dbReference type="NCBI Taxonomy" id="2528407"/>
    <lineage>
        <taxon>Eukaryota</taxon>
        <taxon>Fungi</taxon>
        <taxon>Dikarya</taxon>
        <taxon>Ascomycota</taxon>
        <taxon>Pezizomycotina</taxon>
        <taxon>Orbiliomycetes</taxon>
        <taxon>Orbiliales</taxon>
        <taxon>Orbiliaceae</taxon>
        <taxon>Orbilia</taxon>
    </lineage>
</organism>
<gene>
    <name evidence="1" type="ORF">TWF694_002711</name>
</gene>
<evidence type="ECO:0008006" key="3">
    <source>
        <dbReference type="Google" id="ProtNLM"/>
    </source>
</evidence>
<sequence>MRRTIIVSATITLPTTRTLILQSNSTEISTVTSTSVATLTSTKSVTATATATTKTESSITDTERSTRIITLTSTIIEIVNQTDTSTLLIELSTIDTVIEKFTVTESSSVTTIITQTSEFYETQTTTVTDPQTTILTTFSTLVTTSPTAIDLASASVQQVNKHKRQDANIPKYAAGVCPDESAYISGCNCLGVSTGSTLYYYIPTILINYILTNTVTFTQFVSQFTTTILTADAGTVIFTTTINSNIIFTSTYIQTITPTSKKTISTTLTLIDDSTRISSAESLVTKTFTQTTTRISTILANTTKTSMITFISTVVSTVGVTETDTQDLTMTATSTSVTTVTVNATTTTTIIPIYTQFAIQVTNDTANGAFKGQYMYFYDDLAQGNASQVAFTSNYSLASYYASDGNGNVTAQNTDVGPGVYGVPFAVYNTSATNNGLYEMPLNAELEQVGCWIDSGLIFRCEGAGRKFMGVDNSTSRFNIYSDVANIFTGGATGPLVLKAVSFPTAAPGPIPPAAAKQLIIQNTAVYGDGVYRWQDNYLTTILEGVSPGTAGPYRRLIMDANQTNAKVFLADPATGNIFDTTNDPFLYNYYGTNTGSNLYTLFKENSINTILGCTVNYSSLAVTCFEAGFQYTGVYTVNQGANTGEVGIFSNVAATSNVAYIMSLMAIFL</sequence>
<accession>A0AAV9X426</accession>
<reference evidence="1 2" key="1">
    <citation type="submission" date="2019-10" db="EMBL/GenBank/DDBJ databases">
        <authorList>
            <person name="Palmer J.M."/>
        </authorList>
    </citation>
    <scope>NUCLEOTIDE SEQUENCE [LARGE SCALE GENOMIC DNA]</scope>
    <source>
        <strain evidence="1 2">TWF694</strain>
    </source>
</reference>
<evidence type="ECO:0000313" key="2">
    <source>
        <dbReference type="Proteomes" id="UP001365542"/>
    </source>
</evidence>
<dbReference type="Proteomes" id="UP001365542">
    <property type="component" value="Unassembled WGS sequence"/>
</dbReference>
<evidence type="ECO:0000313" key="1">
    <source>
        <dbReference type="EMBL" id="KAK6533781.1"/>
    </source>
</evidence>
<dbReference type="EMBL" id="JAVHJO010000011">
    <property type="protein sequence ID" value="KAK6533781.1"/>
    <property type="molecule type" value="Genomic_DNA"/>
</dbReference>
<proteinExistence type="predicted"/>
<comment type="caution">
    <text evidence="1">The sequence shown here is derived from an EMBL/GenBank/DDBJ whole genome shotgun (WGS) entry which is preliminary data.</text>
</comment>
<name>A0AAV9X426_9PEZI</name>